<gene>
    <name evidence="6" type="ORF">E4P47_05290</name>
</gene>
<evidence type="ECO:0000256" key="2">
    <source>
        <dbReference type="ARBA" id="ARBA00022692"/>
    </source>
</evidence>
<dbReference type="RefSeq" id="WP_134849199.1">
    <property type="nucleotide sequence ID" value="NZ_CP197400.1"/>
</dbReference>
<keyword evidence="7" id="KW-1185">Reference proteome</keyword>
<dbReference type="InterPro" id="IPR004481">
    <property type="entry name" value="K/Na/Ca-exchanger"/>
</dbReference>
<accession>A0A4Y8WNZ6</accession>
<dbReference type="InterPro" id="IPR004837">
    <property type="entry name" value="NaCa_Exmemb"/>
</dbReference>
<dbReference type="InterPro" id="IPR044880">
    <property type="entry name" value="NCX_ion-bd_dom_sf"/>
</dbReference>
<organism evidence="6 7">
    <name type="scientific">Porphyromonas levii</name>
    <dbReference type="NCBI Taxonomy" id="28114"/>
    <lineage>
        <taxon>Bacteria</taxon>
        <taxon>Pseudomonadati</taxon>
        <taxon>Bacteroidota</taxon>
        <taxon>Bacteroidia</taxon>
        <taxon>Bacteroidales</taxon>
        <taxon>Porphyromonadaceae</taxon>
        <taxon>Porphyromonas</taxon>
    </lineage>
</organism>
<comment type="caution">
    <text evidence="6">The sequence shown here is derived from an EMBL/GenBank/DDBJ whole genome shotgun (WGS) entry which is preliminary data.</text>
</comment>
<dbReference type="EMBL" id="SPNC01000066">
    <property type="protein sequence ID" value="TFH95096.1"/>
    <property type="molecule type" value="Genomic_DNA"/>
</dbReference>
<feature type="domain" description="Sodium/calcium exchanger membrane region" evidence="5">
    <location>
        <begin position="175"/>
        <end position="316"/>
    </location>
</feature>
<evidence type="ECO:0000256" key="1">
    <source>
        <dbReference type="ARBA" id="ARBA00004141"/>
    </source>
</evidence>
<dbReference type="GO" id="GO:0005886">
    <property type="term" value="C:plasma membrane"/>
    <property type="evidence" value="ECO:0007669"/>
    <property type="project" value="TreeGrafter"/>
</dbReference>
<dbReference type="PANTHER" id="PTHR10846:SF8">
    <property type="entry name" value="INNER MEMBRANE PROTEIN YRBG"/>
    <property type="match status" value="1"/>
</dbReference>
<dbReference type="Proteomes" id="UP000297225">
    <property type="component" value="Unassembled WGS sequence"/>
</dbReference>
<dbReference type="PANTHER" id="PTHR10846">
    <property type="entry name" value="SODIUM/POTASSIUM/CALCIUM EXCHANGER"/>
    <property type="match status" value="1"/>
</dbReference>
<proteinExistence type="predicted"/>
<dbReference type="Gene3D" id="1.20.1420.30">
    <property type="entry name" value="NCX, central ion-binding region"/>
    <property type="match status" value="1"/>
</dbReference>
<keyword evidence="2" id="KW-0812">Transmembrane</keyword>
<dbReference type="STRING" id="1122973.GCA_000379925_00424"/>
<sequence>MWLEIALVVVGLALILAGANFLTDGAAAIARRFKIPQLIIGLTIVAFGTSAPELSVSVLSSIGGNGGIAVGNVIGSNIFNILLTLGLCAVVYPIPVQRNSIRFDIPISILAATVMMIFVSDPALDGAPSSVSRAEALILILFGLLFLGYTMYMGRQNREETEVPAEREKHWALNVLLIIVGLAGLIYGGGLFVDNASLIAKKLGVSDTLIGLTLVAWGTSAPELATSVVAALKKNTGIAVGNVIGSNIFNIFFVLGISGVVHPLQHLQFTTLDIWMQLIATIMAFAMALFWGKREIKRPEGLIMLLLFIAYNAVLITNSI</sequence>
<reference evidence="6 7" key="1">
    <citation type="submission" date="2019-03" db="EMBL/GenBank/DDBJ databases">
        <title>Porphyromonas levii Isolated from the Uterus of Dairy Cows.</title>
        <authorList>
            <person name="Francis A.M."/>
        </authorList>
    </citation>
    <scope>NUCLEOTIDE SEQUENCE [LARGE SCALE GENOMIC DNA]</scope>
    <source>
        <strain evidence="6 7">AF5678</strain>
    </source>
</reference>
<evidence type="ECO:0000256" key="4">
    <source>
        <dbReference type="ARBA" id="ARBA00023136"/>
    </source>
</evidence>
<dbReference type="NCBIfam" id="TIGR00367">
    <property type="entry name" value="calcium/sodium antiporter"/>
    <property type="match status" value="1"/>
</dbReference>
<comment type="subcellular location">
    <subcellularLocation>
        <location evidence="1">Membrane</location>
        <topology evidence="1">Multi-pass membrane protein</topology>
    </subcellularLocation>
</comment>
<evidence type="ECO:0000259" key="5">
    <source>
        <dbReference type="Pfam" id="PF01699"/>
    </source>
</evidence>
<dbReference type="Gene3D" id="6.10.280.80">
    <property type="entry name" value="NCX, peripheral helical region"/>
    <property type="match status" value="1"/>
</dbReference>
<feature type="domain" description="Sodium/calcium exchanger membrane region" evidence="5">
    <location>
        <begin position="5"/>
        <end position="149"/>
    </location>
</feature>
<evidence type="ECO:0000313" key="7">
    <source>
        <dbReference type="Proteomes" id="UP000297225"/>
    </source>
</evidence>
<evidence type="ECO:0000313" key="6">
    <source>
        <dbReference type="EMBL" id="TFH95096.1"/>
    </source>
</evidence>
<dbReference type="GO" id="GO:0008273">
    <property type="term" value="F:calcium, potassium:sodium antiporter activity"/>
    <property type="evidence" value="ECO:0007669"/>
    <property type="project" value="TreeGrafter"/>
</dbReference>
<evidence type="ECO:0000256" key="3">
    <source>
        <dbReference type="ARBA" id="ARBA00022989"/>
    </source>
</evidence>
<name>A0A4Y8WNZ6_9PORP</name>
<protein>
    <submittedName>
        <fullName evidence="6">Calcium/sodium antiporter</fullName>
    </submittedName>
</protein>
<dbReference type="GO" id="GO:0006874">
    <property type="term" value="P:intracellular calcium ion homeostasis"/>
    <property type="evidence" value="ECO:0007669"/>
    <property type="project" value="TreeGrafter"/>
</dbReference>
<dbReference type="GO" id="GO:0005262">
    <property type="term" value="F:calcium channel activity"/>
    <property type="evidence" value="ECO:0007669"/>
    <property type="project" value="TreeGrafter"/>
</dbReference>
<keyword evidence="4" id="KW-0472">Membrane</keyword>
<keyword evidence="3" id="KW-1133">Transmembrane helix</keyword>
<dbReference type="AlphaFoldDB" id="A0A4Y8WNZ6"/>
<dbReference type="Pfam" id="PF01699">
    <property type="entry name" value="Na_Ca_ex"/>
    <property type="match status" value="2"/>
</dbReference>
<dbReference type="OrthoDB" id="9794225at2"/>